<sequence length="136" mass="16030">MTDKYLVDTSIWIESLKRNGDVKIQQWMKRALLEERIVIVPIIKVEILSGALNKKQFIELKEELDSLTVLDREPEVWEKTANLSFTLRRKGLNIPITDILISSWALIYDCVLVHQDRHYEMIKEIEGNLKTLNFLY</sequence>
<keyword evidence="5" id="KW-0460">Magnesium</keyword>
<dbReference type="PANTHER" id="PTHR42740">
    <property type="entry name" value="RIBONUCLEASE VAPC3"/>
    <property type="match status" value="1"/>
</dbReference>
<dbReference type="InterPro" id="IPR002716">
    <property type="entry name" value="PIN_dom"/>
</dbReference>
<dbReference type="CDD" id="cd18758">
    <property type="entry name" value="PIN_MtVapC3-like"/>
    <property type="match status" value="1"/>
</dbReference>
<dbReference type="InterPro" id="IPR051749">
    <property type="entry name" value="PINc/VapC_TA_RNase"/>
</dbReference>
<keyword evidence="4 7" id="KW-0378">Hydrolase</keyword>
<dbReference type="GO" id="GO:0016787">
    <property type="term" value="F:hydrolase activity"/>
    <property type="evidence" value="ECO:0007669"/>
    <property type="project" value="UniProtKB-KW"/>
</dbReference>
<accession>A0A161QCH2</accession>
<dbReference type="Pfam" id="PF01850">
    <property type="entry name" value="PIN"/>
    <property type="match status" value="1"/>
</dbReference>
<keyword evidence="8" id="KW-1185">Reference proteome</keyword>
<organism evidence="7 8">
    <name type="scientific">Thermovenabulum gondwanense</name>
    <dbReference type="NCBI Taxonomy" id="520767"/>
    <lineage>
        <taxon>Bacteria</taxon>
        <taxon>Bacillati</taxon>
        <taxon>Bacillota</taxon>
        <taxon>Clostridia</taxon>
        <taxon>Thermosediminibacterales</taxon>
        <taxon>Thermosediminibacteraceae</taxon>
        <taxon>Thermovenabulum</taxon>
    </lineage>
</organism>
<evidence type="ECO:0000256" key="5">
    <source>
        <dbReference type="ARBA" id="ARBA00022842"/>
    </source>
</evidence>
<dbReference type="RefSeq" id="WP_068747923.1">
    <property type="nucleotide sequence ID" value="NZ_LOHZ01000023.1"/>
</dbReference>
<evidence type="ECO:0000256" key="3">
    <source>
        <dbReference type="ARBA" id="ARBA00022723"/>
    </source>
</evidence>
<dbReference type="GO" id="GO:0004540">
    <property type="term" value="F:RNA nuclease activity"/>
    <property type="evidence" value="ECO:0007669"/>
    <property type="project" value="TreeGrafter"/>
</dbReference>
<evidence type="ECO:0000256" key="4">
    <source>
        <dbReference type="ARBA" id="ARBA00022801"/>
    </source>
</evidence>
<dbReference type="STRING" id="520767.ATZ99_07650"/>
<proteinExistence type="predicted"/>
<dbReference type="PANTHER" id="PTHR42740:SF1">
    <property type="entry name" value="RIBONUCLEASE VAPC3"/>
    <property type="match status" value="1"/>
</dbReference>
<comment type="caution">
    <text evidence="7">The sequence shown here is derived from an EMBL/GenBank/DDBJ whole genome shotgun (WGS) entry which is preliminary data.</text>
</comment>
<name>A0A161QCH2_9FIRM</name>
<keyword evidence="2" id="KW-0540">Nuclease</keyword>
<dbReference type="SUPFAM" id="SSF88723">
    <property type="entry name" value="PIN domain-like"/>
    <property type="match status" value="1"/>
</dbReference>
<dbReference type="OrthoDB" id="9799448at2"/>
<dbReference type="InterPro" id="IPR029060">
    <property type="entry name" value="PIN-like_dom_sf"/>
</dbReference>
<protein>
    <submittedName>
        <fullName evidence="7">Ribonuclease VapC11</fullName>
        <ecNumber evidence="7">3.1.-.-</ecNumber>
    </submittedName>
</protein>
<evidence type="ECO:0000313" key="8">
    <source>
        <dbReference type="Proteomes" id="UP000075737"/>
    </source>
</evidence>
<gene>
    <name evidence="7" type="ORF">ATZ99_07650</name>
</gene>
<dbReference type="Proteomes" id="UP000075737">
    <property type="component" value="Unassembled WGS sequence"/>
</dbReference>
<reference evidence="7 8" key="1">
    <citation type="submission" date="2015-12" db="EMBL/GenBank/DDBJ databases">
        <title>Draft genome of Thermovenabulum gondwanense isolated from a red thermophilic microbial mat colonisisng an outflow channel of a bore well.</title>
        <authorList>
            <person name="Patel B.K."/>
        </authorList>
    </citation>
    <scope>NUCLEOTIDE SEQUENCE [LARGE SCALE GENOMIC DNA]</scope>
    <source>
        <strain evidence="7 8">R270</strain>
    </source>
</reference>
<dbReference type="EMBL" id="LOHZ01000023">
    <property type="protein sequence ID" value="KYO66948.1"/>
    <property type="molecule type" value="Genomic_DNA"/>
</dbReference>
<evidence type="ECO:0000259" key="6">
    <source>
        <dbReference type="Pfam" id="PF01850"/>
    </source>
</evidence>
<keyword evidence="3" id="KW-0479">Metal-binding</keyword>
<feature type="domain" description="PIN" evidence="6">
    <location>
        <begin position="5"/>
        <end position="120"/>
    </location>
</feature>
<dbReference type="Gene3D" id="3.40.50.1010">
    <property type="entry name" value="5'-nuclease"/>
    <property type="match status" value="1"/>
</dbReference>
<dbReference type="EC" id="3.1.-.-" evidence="7"/>
<evidence type="ECO:0000256" key="2">
    <source>
        <dbReference type="ARBA" id="ARBA00022722"/>
    </source>
</evidence>
<dbReference type="AlphaFoldDB" id="A0A161QCH2"/>
<evidence type="ECO:0000256" key="1">
    <source>
        <dbReference type="ARBA" id="ARBA00022649"/>
    </source>
</evidence>
<keyword evidence="1" id="KW-1277">Toxin-antitoxin system</keyword>
<evidence type="ECO:0000313" key="7">
    <source>
        <dbReference type="EMBL" id="KYO66948.1"/>
    </source>
</evidence>
<dbReference type="GO" id="GO:0046872">
    <property type="term" value="F:metal ion binding"/>
    <property type="evidence" value="ECO:0007669"/>
    <property type="project" value="UniProtKB-KW"/>
</dbReference>